<comment type="caution">
    <text evidence="4">The sequence shown here is derived from an EMBL/GenBank/DDBJ whole genome shotgun (WGS) entry which is preliminary data.</text>
</comment>
<dbReference type="InterPro" id="IPR039561">
    <property type="entry name" value="Peptidase_M15C"/>
</dbReference>
<sequence>MHARRRTRLATLAIAAAVVLPHCSSEPPPPAASEAPPPPSTSVPAPPPPPPPPSPTPTPAGPAVHPVTAAELGPSWRPGCPLAPERLRRVELDHIGFDNRPRRGALIVHEDLVDDVIAIFDELYRLGYPIEKMRTVEAYPNADDELSMRDNNTSAFNCRDIPGSGQWSWHAYGRAIDINPLLNPYIDSAGDFQPANAEVYLDRSRIDPGLLHDGDPAVAVFTDRGWTWGGNWRTPKDYQHFERR</sequence>
<evidence type="ECO:0000313" key="5">
    <source>
        <dbReference type="Proteomes" id="UP000192772"/>
    </source>
</evidence>
<feature type="chain" id="PRO_5038904087" description="Peptidase M15C domain-containing protein" evidence="2">
    <location>
        <begin position="25"/>
        <end position="244"/>
    </location>
</feature>
<protein>
    <recommendedName>
        <fullName evidence="3">Peptidase M15C domain-containing protein</fullName>
    </recommendedName>
</protein>
<gene>
    <name evidence="4" type="ORF">BST23_03255</name>
</gene>
<feature type="signal peptide" evidence="2">
    <location>
        <begin position="1"/>
        <end position="24"/>
    </location>
</feature>
<dbReference type="AlphaFoldDB" id="A0A0M2ZEG6"/>
<dbReference type="Proteomes" id="UP000192772">
    <property type="component" value="Unassembled WGS sequence"/>
</dbReference>
<feature type="region of interest" description="Disordered" evidence="1">
    <location>
        <begin position="22"/>
        <end position="66"/>
    </location>
</feature>
<dbReference type="RefSeq" id="WP_046754085.1">
    <property type="nucleotide sequence ID" value="NZ_LBNO01000107.1"/>
</dbReference>
<accession>A0A0M2ZEG6</accession>
<feature type="domain" description="Peptidase M15C" evidence="3">
    <location>
        <begin position="163"/>
        <end position="242"/>
    </location>
</feature>
<reference evidence="4 5" key="1">
    <citation type="submission" date="2017-02" db="EMBL/GenBank/DDBJ databases">
        <title>The new phylogeny of genus Mycobacterium.</title>
        <authorList>
            <person name="Tortoli E."/>
            <person name="Trovato A."/>
            <person name="Cirillo D.M."/>
        </authorList>
    </citation>
    <scope>NUCLEOTIDE SEQUENCE [LARGE SCALE GENOMIC DNA]</scope>
    <source>
        <strain evidence="4 5">FI-09383</strain>
    </source>
</reference>
<evidence type="ECO:0000313" key="4">
    <source>
        <dbReference type="EMBL" id="ORA68840.1"/>
    </source>
</evidence>
<evidence type="ECO:0000256" key="1">
    <source>
        <dbReference type="SAM" id="MobiDB-lite"/>
    </source>
</evidence>
<name>A0A0M2ZEG6_9MYCO</name>
<keyword evidence="2" id="KW-0732">Signal</keyword>
<dbReference type="EMBL" id="MVHP01000002">
    <property type="protein sequence ID" value="ORA68840.1"/>
    <property type="molecule type" value="Genomic_DNA"/>
</dbReference>
<dbReference type="Pfam" id="PF13539">
    <property type="entry name" value="Peptidase_M15_4"/>
    <property type="match status" value="1"/>
</dbReference>
<dbReference type="GO" id="GO:0008233">
    <property type="term" value="F:peptidase activity"/>
    <property type="evidence" value="ECO:0007669"/>
    <property type="project" value="InterPro"/>
</dbReference>
<proteinExistence type="predicted"/>
<dbReference type="InterPro" id="IPR009045">
    <property type="entry name" value="Zn_M74/Hedgehog-like"/>
</dbReference>
<dbReference type="Gene3D" id="3.30.1380.10">
    <property type="match status" value="1"/>
</dbReference>
<feature type="compositionally biased region" description="Pro residues" evidence="1">
    <location>
        <begin position="26"/>
        <end position="60"/>
    </location>
</feature>
<evidence type="ECO:0000256" key="2">
    <source>
        <dbReference type="SAM" id="SignalP"/>
    </source>
</evidence>
<evidence type="ECO:0000259" key="3">
    <source>
        <dbReference type="Pfam" id="PF13539"/>
    </source>
</evidence>
<dbReference type="SUPFAM" id="SSF55166">
    <property type="entry name" value="Hedgehog/DD-peptidase"/>
    <property type="match status" value="1"/>
</dbReference>
<dbReference type="CDD" id="cd14845">
    <property type="entry name" value="L-Ala-D-Glu_peptidase_like"/>
    <property type="match status" value="1"/>
</dbReference>
<organism evidence="4 5">
    <name type="scientific">Mycolicibacterium elephantis</name>
    <dbReference type="NCBI Taxonomy" id="81858"/>
    <lineage>
        <taxon>Bacteria</taxon>
        <taxon>Bacillati</taxon>
        <taxon>Actinomycetota</taxon>
        <taxon>Actinomycetes</taxon>
        <taxon>Mycobacteriales</taxon>
        <taxon>Mycobacteriaceae</taxon>
        <taxon>Mycolicibacterium</taxon>
    </lineage>
</organism>
<dbReference type="OrthoDB" id="9799970at2"/>